<dbReference type="GO" id="GO:0016787">
    <property type="term" value="F:hydrolase activity"/>
    <property type="evidence" value="ECO:0007669"/>
    <property type="project" value="UniProtKB-KW"/>
</dbReference>
<dbReference type="Pfam" id="PF07859">
    <property type="entry name" value="Abhydrolase_3"/>
    <property type="match status" value="1"/>
</dbReference>
<sequence length="431" mass="47458">MSSEISPSPFKPLPGTLDQHSSSPLISMAKLIHTEPFRSLYVGSKVTTVIAKVPFWILLYSIGADRPRPSWTLKKTLAVNILRELIEMPMETGDFRGRDPTKEVPSRDCNGTRFIWLDKVPSNLIVGEVKRFADACSTESVRIPAYGYGRWGAGAEIPLAHDGEKVLMHIHGGAFVMGTAHPEDLTSYIPRGFLEYGHTTFTRTISIEYRLSASNPQHTNGPFPTALLDTLAGYLYLTRTLGFKPQNVFISGDSAGGNIAQSLVRYLRDHPELGMGAPGGLILFSPWADPTGTHYGAPNSVAFENSKSDFVRPQIDPESMGQYGLRSLLGNISVQDARQNPYVAPGSLEMSPEVVQGMFSGFPPCYVVGGGGETLLDAIRTLQERMAVDIPKESFVYDEVADAIHDFVCLPLWEPERSNTLKNIVDWIQRL</sequence>
<feature type="active site" evidence="3">
    <location>
        <position position="254"/>
    </location>
</feature>
<name>A0A8H3C742_9AGAM</name>
<dbReference type="PANTHER" id="PTHR48081:SF26">
    <property type="entry name" value="ALPHA_BETA HYDROLASE FOLD-3 DOMAIN-CONTAINING PROTEIN"/>
    <property type="match status" value="1"/>
</dbReference>
<evidence type="ECO:0000256" key="1">
    <source>
        <dbReference type="ARBA" id="ARBA00010515"/>
    </source>
</evidence>
<dbReference type="EMBL" id="CAJMWR010003942">
    <property type="protein sequence ID" value="CAE6475597.1"/>
    <property type="molecule type" value="Genomic_DNA"/>
</dbReference>
<keyword evidence="2" id="KW-0378">Hydrolase</keyword>
<evidence type="ECO:0000256" key="2">
    <source>
        <dbReference type="ARBA" id="ARBA00022801"/>
    </source>
</evidence>
<dbReference type="InterPro" id="IPR013094">
    <property type="entry name" value="AB_hydrolase_3"/>
</dbReference>
<evidence type="ECO:0000313" key="7">
    <source>
        <dbReference type="Proteomes" id="UP000663840"/>
    </source>
</evidence>
<protein>
    <submittedName>
        <fullName evidence="6">Carbohydrate esterase family 10 protein</fullName>
    </submittedName>
</protein>
<proteinExistence type="inferred from homology"/>
<dbReference type="InterPro" id="IPR050300">
    <property type="entry name" value="GDXG_lipolytic_enzyme"/>
</dbReference>
<evidence type="ECO:0000313" key="6">
    <source>
        <dbReference type="EMBL" id="QRW15892.1"/>
    </source>
</evidence>
<dbReference type="InterPro" id="IPR033140">
    <property type="entry name" value="Lipase_GDXG_put_SER_AS"/>
</dbReference>
<dbReference type="PANTHER" id="PTHR48081">
    <property type="entry name" value="AB HYDROLASE SUPERFAMILY PROTEIN C4A8.06C"/>
    <property type="match status" value="1"/>
</dbReference>
<comment type="similarity">
    <text evidence="1">Belongs to the 'GDXG' lipolytic enzyme family.</text>
</comment>
<dbReference type="Proteomes" id="UP000650533">
    <property type="component" value="Chromosome 1"/>
</dbReference>
<reference evidence="6" key="1">
    <citation type="submission" date="2020-05" db="EMBL/GenBank/DDBJ databases">
        <title>Evolutionary and genomic comparisons of hybrid uninucleate and nonhybrid Rhizoctonia fungi.</title>
        <authorList>
            <person name="Li C."/>
            <person name="Chen X."/>
        </authorList>
    </citation>
    <scope>NUCLEOTIDE SEQUENCE</scope>
    <source>
        <strain evidence="6">AG-1 IA</strain>
    </source>
</reference>
<dbReference type="AlphaFoldDB" id="A0A8H3C742"/>
<organism evidence="5 7">
    <name type="scientific">Rhizoctonia solani</name>
    <dbReference type="NCBI Taxonomy" id="456999"/>
    <lineage>
        <taxon>Eukaryota</taxon>
        <taxon>Fungi</taxon>
        <taxon>Dikarya</taxon>
        <taxon>Basidiomycota</taxon>
        <taxon>Agaricomycotina</taxon>
        <taxon>Agaricomycetes</taxon>
        <taxon>Cantharellales</taxon>
        <taxon>Ceratobasidiaceae</taxon>
        <taxon>Rhizoctonia</taxon>
    </lineage>
</organism>
<feature type="domain" description="Alpha/beta hydrolase fold-3" evidence="4">
    <location>
        <begin position="167"/>
        <end position="408"/>
    </location>
</feature>
<dbReference type="SUPFAM" id="SSF53474">
    <property type="entry name" value="alpha/beta-Hydrolases"/>
    <property type="match status" value="1"/>
</dbReference>
<reference evidence="5" key="2">
    <citation type="submission" date="2021-01" db="EMBL/GenBank/DDBJ databases">
        <authorList>
            <person name="Kaushik A."/>
        </authorList>
    </citation>
    <scope>NUCLEOTIDE SEQUENCE</scope>
    <source>
        <strain evidence="5">AG1-1A</strain>
    </source>
</reference>
<evidence type="ECO:0000313" key="5">
    <source>
        <dbReference type="EMBL" id="CAE6475597.1"/>
    </source>
</evidence>
<dbReference type="Proteomes" id="UP000663840">
    <property type="component" value="Unassembled WGS sequence"/>
</dbReference>
<dbReference type="InterPro" id="IPR029058">
    <property type="entry name" value="AB_hydrolase_fold"/>
</dbReference>
<evidence type="ECO:0000256" key="3">
    <source>
        <dbReference type="PROSITE-ProRule" id="PRU10038"/>
    </source>
</evidence>
<dbReference type="EMBL" id="CP059658">
    <property type="protein sequence ID" value="QRW15892.1"/>
    <property type="molecule type" value="Genomic_DNA"/>
</dbReference>
<dbReference type="Gene3D" id="3.40.50.1820">
    <property type="entry name" value="alpha/beta hydrolase"/>
    <property type="match status" value="1"/>
</dbReference>
<gene>
    <name evidence="5" type="ORF">RDB_LOCUS123576</name>
    <name evidence="6" type="ORF">RhiXN_03893</name>
</gene>
<accession>A0A8H3C742</accession>
<evidence type="ECO:0000259" key="4">
    <source>
        <dbReference type="Pfam" id="PF07859"/>
    </source>
</evidence>
<dbReference type="PROSITE" id="PS01174">
    <property type="entry name" value="LIPASE_GDXG_SER"/>
    <property type="match status" value="1"/>
</dbReference>